<sequence>MRKVLLAGSAALSLLVVPAAIHAQSDPAAPAASEMPAAPPSAPAPAMPPPAASSAAAPTLTPEQQATYDSWTPAQKSDYESWPNDYKVYYWTLSMDQQKGYWALTADQRGQIYKMTPEQRQMAWNSVLQQLKGETPATPPGQANPPGPGVPTEGVPDPQAASQAARPAMPADETYQGGPYKGALTPPPATAMDKTYPVCSKTVTDACRNRGGK</sequence>
<name>A0A031K1Q0_9SPHN</name>
<protein>
    <submittedName>
        <fullName evidence="3">Uncharacterized protein</fullName>
    </submittedName>
</protein>
<keyword evidence="2" id="KW-0732">Signal</keyword>
<evidence type="ECO:0000256" key="2">
    <source>
        <dbReference type="SAM" id="SignalP"/>
    </source>
</evidence>
<feature type="region of interest" description="Disordered" evidence="1">
    <location>
        <begin position="30"/>
        <end position="77"/>
    </location>
</feature>
<dbReference type="Proteomes" id="UP000024329">
    <property type="component" value="Unassembled WGS sequence"/>
</dbReference>
<organism evidence="3 4">
    <name type="scientific">Novosphingobium resinovorum</name>
    <dbReference type="NCBI Taxonomy" id="158500"/>
    <lineage>
        <taxon>Bacteria</taxon>
        <taxon>Pseudomonadati</taxon>
        <taxon>Pseudomonadota</taxon>
        <taxon>Alphaproteobacteria</taxon>
        <taxon>Sphingomonadales</taxon>
        <taxon>Sphingomonadaceae</taxon>
        <taxon>Novosphingobium</taxon>
    </lineage>
</organism>
<evidence type="ECO:0000256" key="1">
    <source>
        <dbReference type="SAM" id="MobiDB-lite"/>
    </source>
</evidence>
<dbReference type="PATRIC" id="fig|158500.4.peg.1096"/>
<evidence type="ECO:0000313" key="4">
    <source>
        <dbReference type="Proteomes" id="UP000024329"/>
    </source>
</evidence>
<feature type="signal peptide" evidence="2">
    <location>
        <begin position="1"/>
        <end position="23"/>
    </location>
</feature>
<feature type="compositionally biased region" description="Pro residues" evidence="1">
    <location>
        <begin position="37"/>
        <end position="51"/>
    </location>
</feature>
<dbReference type="eggNOG" id="ENOG5031C7U">
    <property type="taxonomic scope" value="Bacteria"/>
</dbReference>
<reference evidence="3 4" key="1">
    <citation type="submission" date="2014-03" db="EMBL/GenBank/DDBJ databases">
        <title>Whole genome sequence of Novosphingobium resinovorum KF1.</title>
        <authorList>
            <person name="Gan H.M."/>
            <person name="Gan H.Y."/>
            <person name="Chew T.H."/>
            <person name="Savka M.A."/>
        </authorList>
    </citation>
    <scope>NUCLEOTIDE SEQUENCE [LARGE SCALE GENOMIC DNA]</scope>
    <source>
        <strain evidence="3 4">KF1</strain>
    </source>
</reference>
<evidence type="ECO:0000313" key="3">
    <source>
        <dbReference type="EMBL" id="EZP83876.1"/>
    </source>
</evidence>
<feature type="compositionally biased region" description="Polar residues" evidence="1">
    <location>
        <begin position="61"/>
        <end position="75"/>
    </location>
</feature>
<gene>
    <name evidence="3" type="ORF">BV97_01068</name>
</gene>
<feature type="chain" id="PRO_5001552102" evidence="2">
    <location>
        <begin position="24"/>
        <end position="213"/>
    </location>
</feature>
<dbReference type="AlphaFoldDB" id="A0A031K1Q0"/>
<feature type="compositionally biased region" description="Low complexity" evidence="1">
    <location>
        <begin position="150"/>
        <end position="172"/>
    </location>
</feature>
<comment type="caution">
    <text evidence="3">The sequence shown here is derived from an EMBL/GenBank/DDBJ whole genome shotgun (WGS) entry which is preliminary data.</text>
</comment>
<feature type="compositionally biased region" description="Pro residues" evidence="1">
    <location>
        <begin position="137"/>
        <end position="149"/>
    </location>
</feature>
<dbReference type="EMBL" id="JFYZ01000002">
    <property type="protein sequence ID" value="EZP83876.1"/>
    <property type="molecule type" value="Genomic_DNA"/>
</dbReference>
<feature type="region of interest" description="Disordered" evidence="1">
    <location>
        <begin position="133"/>
        <end position="198"/>
    </location>
</feature>
<proteinExistence type="predicted"/>
<accession>A0A031K1Q0</accession>
<dbReference type="RefSeq" id="WP_036523844.1">
    <property type="nucleotide sequence ID" value="NZ_JFYZ01000002.1"/>
</dbReference>